<dbReference type="CDD" id="cd05401">
    <property type="entry name" value="NT_GlnE_GlnD_like"/>
    <property type="match status" value="2"/>
</dbReference>
<dbReference type="FunFam" id="3.30.460.10:FF:000009">
    <property type="entry name" value="Bifunctional glutamine synthetase adenylyltransferase/adenylyl-removing enzyme"/>
    <property type="match status" value="1"/>
</dbReference>
<dbReference type="NCBIfam" id="NF008292">
    <property type="entry name" value="PRK11072.1"/>
    <property type="match status" value="1"/>
</dbReference>
<evidence type="ECO:0000256" key="7">
    <source>
        <dbReference type="HAMAP-Rule" id="MF_00802"/>
    </source>
</evidence>
<feature type="domain" description="Glutamate-ammonia ligase adenylyltransferase repeated" evidence="8">
    <location>
        <begin position="544"/>
        <end position="777"/>
    </location>
</feature>
<evidence type="ECO:0000256" key="6">
    <source>
        <dbReference type="ARBA" id="ARBA00023268"/>
    </source>
</evidence>
<dbReference type="Gene3D" id="1.20.120.330">
    <property type="entry name" value="Nucleotidyltransferases domain 2"/>
    <property type="match status" value="2"/>
</dbReference>
<keyword evidence="6 7" id="KW-0511">Multifunctional enzyme</keyword>
<dbReference type="Pfam" id="PF08335">
    <property type="entry name" value="GlnD_UR_UTase"/>
    <property type="match status" value="2"/>
</dbReference>
<comment type="function">
    <text evidence="7">Involved in the regulation of glutamine synthetase GlnA, a key enzyme in the process to assimilate ammonia. When cellular nitrogen levels are high, the C-terminal adenylyl transferase (AT) inactivates GlnA by covalent transfer of an adenylyl group from ATP to specific tyrosine residue of GlnA, thus reducing its activity. Conversely, when nitrogen levels are low, the N-terminal adenylyl removase (AR) activates GlnA by removing the adenylyl group by phosphorolysis, increasing its activity. The regulatory region of GlnE binds the signal transduction protein PII (GlnB) which indicates the nitrogen status of the cell.</text>
</comment>
<dbReference type="Pfam" id="PF03710">
    <property type="entry name" value="GlnE"/>
    <property type="match status" value="2"/>
</dbReference>
<dbReference type="SUPFAM" id="SSF81593">
    <property type="entry name" value="Nucleotidyltransferase substrate binding subunit/domain"/>
    <property type="match status" value="2"/>
</dbReference>
<keyword evidence="3 7" id="KW-0547">Nucleotide-binding</keyword>
<evidence type="ECO:0000259" key="8">
    <source>
        <dbReference type="Pfam" id="PF03710"/>
    </source>
</evidence>
<feature type="region of interest" description="Adenylyl removase" evidence="7">
    <location>
        <begin position="1"/>
        <end position="436"/>
    </location>
</feature>
<dbReference type="EC" id="2.7.7.89" evidence="7"/>
<feature type="domain" description="Glutamate-ammonia ligase adenylyltransferase repeated" evidence="8">
    <location>
        <begin position="23"/>
        <end position="265"/>
    </location>
</feature>
<proteinExistence type="inferred from homology"/>
<evidence type="ECO:0000259" key="9">
    <source>
        <dbReference type="Pfam" id="PF08335"/>
    </source>
</evidence>
<dbReference type="GO" id="GO:0000820">
    <property type="term" value="P:regulation of glutamine family amino acid metabolic process"/>
    <property type="evidence" value="ECO:0007669"/>
    <property type="project" value="UniProtKB-UniRule"/>
</dbReference>
<dbReference type="AlphaFoldDB" id="A0A4R5W3Y4"/>
<comment type="catalytic activity">
    <reaction evidence="7">
        <text>[glutamine synthetase]-L-tyrosine + ATP = [glutamine synthetase]-O(4)-(5'-adenylyl)-L-tyrosine + diphosphate</text>
        <dbReference type="Rhea" id="RHEA:18589"/>
        <dbReference type="Rhea" id="RHEA-COMP:10660"/>
        <dbReference type="Rhea" id="RHEA-COMP:10661"/>
        <dbReference type="ChEBI" id="CHEBI:30616"/>
        <dbReference type="ChEBI" id="CHEBI:33019"/>
        <dbReference type="ChEBI" id="CHEBI:46858"/>
        <dbReference type="ChEBI" id="CHEBI:83624"/>
        <dbReference type="EC" id="2.7.7.42"/>
    </reaction>
</comment>
<dbReference type="OrthoDB" id="9759366at2"/>
<dbReference type="HAMAP" id="MF_00802">
    <property type="entry name" value="GlnE"/>
    <property type="match status" value="1"/>
</dbReference>
<dbReference type="PANTHER" id="PTHR30621:SF0">
    <property type="entry name" value="BIFUNCTIONAL GLUTAMINE SYNTHETASE ADENYLYLTRANSFERASE_ADENYLYL-REMOVING ENZYME"/>
    <property type="match status" value="1"/>
</dbReference>
<dbReference type="GO" id="GO:0016874">
    <property type="term" value="F:ligase activity"/>
    <property type="evidence" value="ECO:0007669"/>
    <property type="project" value="UniProtKB-KW"/>
</dbReference>
<evidence type="ECO:0000256" key="4">
    <source>
        <dbReference type="ARBA" id="ARBA00022840"/>
    </source>
</evidence>
<dbReference type="Gene3D" id="3.30.460.10">
    <property type="entry name" value="Beta Polymerase, domain 2"/>
    <property type="match status" value="2"/>
</dbReference>
<comment type="catalytic activity">
    <reaction evidence="7">
        <text>[glutamine synthetase]-O(4)-(5'-adenylyl)-L-tyrosine + phosphate = [glutamine synthetase]-L-tyrosine + ADP</text>
        <dbReference type="Rhea" id="RHEA:43716"/>
        <dbReference type="Rhea" id="RHEA-COMP:10660"/>
        <dbReference type="Rhea" id="RHEA-COMP:10661"/>
        <dbReference type="ChEBI" id="CHEBI:43474"/>
        <dbReference type="ChEBI" id="CHEBI:46858"/>
        <dbReference type="ChEBI" id="CHEBI:83624"/>
        <dbReference type="ChEBI" id="CHEBI:456216"/>
        <dbReference type="EC" id="2.7.7.89"/>
    </reaction>
</comment>
<dbReference type="InterPro" id="IPR005190">
    <property type="entry name" value="GlnE_rpt_dom"/>
</dbReference>
<dbReference type="InterPro" id="IPR013546">
    <property type="entry name" value="PII_UdlTrfase/GS_AdlTrfase"/>
</dbReference>
<gene>
    <name evidence="7 10" type="primary">glnE</name>
    <name evidence="10" type="ORF">E2I14_06955</name>
</gene>
<reference evidence="10 11" key="1">
    <citation type="submission" date="2019-03" db="EMBL/GenBank/DDBJ databases">
        <title>Sapientia aquatica gen. nov., sp. nov., isolated from a crater lake.</title>
        <authorList>
            <person name="Felfoldi T."/>
            <person name="Szabo A."/>
            <person name="Toth E."/>
            <person name="Schumann P."/>
            <person name="Keki Z."/>
            <person name="Marialigeti K."/>
            <person name="Mathe I."/>
        </authorList>
    </citation>
    <scope>NUCLEOTIDE SEQUENCE [LARGE SCALE GENOMIC DNA]</scope>
    <source>
        <strain evidence="10 11">SA-152</strain>
    </source>
</reference>
<dbReference type="GO" id="GO:0008882">
    <property type="term" value="F:[glutamate-ammonia-ligase] adenylyltransferase activity"/>
    <property type="evidence" value="ECO:0007669"/>
    <property type="project" value="UniProtKB-UniRule"/>
</dbReference>
<comment type="caution">
    <text evidence="10">The sequence shown here is derived from an EMBL/GenBank/DDBJ whole genome shotgun (WGS) entry which is preliminary data.</text>
</comment>
<dbReference type="InterPro" id="IPR043519">
    <property type="entry name" value="NT_sf"/>
</dbReference>
<feature type="region of interest" description="Adenylyl transferase" evidence="7">
    <location>
        <begin position="440"/>
        <end position="919"/>
    </location>
</feature>
<comment type="similarity">
    <text evidence="7">Belongs to the GlnE family.</text>
</comment>
<dbReference type="SUPFAM" id="SSF81301">
    <property type="entry name" value="Nucleotidyltransferase"/>
    <property type="match status" value="2"/>
</dbReference>
<dbReference type="Proteomes" id="UP000294829">
    <property type="component" value="Unassembled WGS sequence"/>
</dbReference>
<keyword evidence="2 7" id="KW-0548">Nucleotidyltransferase</keyword>
<keyword evidence="1 7" id="KW-0808">Transferase</keyword>
<dbReference type="GO" id="GO:0005829">
    <property type="term" value="C:cytosol"/>
    <property type="evidence" value="ECO:0007669"/>
    <property type="project" value="TreeGrafter"/>
</dbReference>
<feature type="domain" description="PII-uridylyltransferase/Glutamine-synthetase adenylyltransferase" evidence="9">
    <location>
        <begin position="288"/>
        <end position="432"/>
    </location>
</feature>
<dbReference type="InterPro" id="IPR023057">
    <property type="entry name" value="GlnE"/>
</dbReference>
<keyword evidence="5 7" id="KW-0460">Magnesium</keyword>
<dbReference type="PANTHER" id="PTHR30621">
    <property type="entry name" value="GLUTAMINE SYNTHETASE ADENYLYLTRANSFERASE"/>
    <property type="match status" value="1"/>
</dbReference>
<keyword evidence="10" id="KW-0436">Ligase</keyword>
<dbReference type="EMBL" id="SMYL01000002">
    <property type="protein sequence ID" value="TDK67484.1"/>
    <property type="molecule type" value="Genomic_DNA"/>
</dbReference>
<accession>A0A4R5W3Y4</accession>
<comment type="cofactor">
    <cofactor evidence="7">
        <name>Mg(2+)</name>
        <dbReference type="ChEBI" id="CHEBI:18420"/>
    </cofactor>
</comment>
<evidence type="ECO:0000313" key="11">
    <source>
        <dbReference type="Proteomes" id="UP000294829"/>
    </source>
</evidence>
<dbReference type="GO" id="GO:0047388">
    <property type="term" value="F:[glutamine synthetase]-adenylyl-L-tyrosine phosphorylase activity"/>
    <property type="evidence" value="ECO:0007669"/>
    <property type="project" value="UniProtKB-EC"/>
</dbReference>
<dbReference type="FunFam" id="1.20.120.330:FF:000005">
    <property type="entry name" value="Bifunctional glutamine synthetase adenylyltransferase/adenylyl-removing enzyme"/>
    <property type="match status" value="1"/>
</dbReference>
<dbReference type="RefSeq" id="WP_133326779.1">
    <property type="nucleotide sequence ID" value="NZ_SMYL01000002.1"/>
</dbReference>
<evidence type="ECO:0000256" key="1">
    <source>
        <dbReference type="ARBA" id="ARBA00022679"/>
    </source>
</evidence>
<dbReference type="GO" id="GO:0000287">
    <property type="term" value="F:magnesium ion binding"/>
    <property type="evidence" value="ECO:0007669"/>
    <property type="project" value="UniProtKB-UniRule"/>
</dbReference>
<keyword evidence="11" id="KW-1185">Reference proteome</keyword>
<keyword evidence="4 7" id="KW-0067">ATP-binding</keyword>
<evidence type="ECO:0000313" key="10">
    <source>
        <dbReference type="EMBL" id="TDK67484.1"/>
    </source>
</evidence>
<evidence type="ECO:0000256" key="3">
    <source>
        <dbReference type="ARBA" id="ARBA00022741"/>
    </source>
</evidence>
<dbReference type="Gene3D" id="1.20.120.1510">
    <property type="match status" value="1"/>
</dbReference>
<dbReference type="GO" id="GO:0005524">
    <property type="term" value="F:ATP binding"/>
    <property type="evidence" value="ECO:0007669"/>
    <property type="project" value="UniProtKB-UniRule"/>
</dbReference>
<dbReference type="EC" id="2.7.7.42" evidence="7"/>
<feature type="domain" description="PII-uridylyltransferase/Glutamine-synthetase adenylyltransferase" evidence="9">
    <location>
        <begin position="813"/>
        <end position="890"/>
    </location>
</feature>
<sequence length="919" mass="103409">MNSISHNSAFAQINRLNTSRFFSRWVQAGSNTNPSRAEQIEELAELSLTPATFANFLQKETNAHLQNTNVSGLSLAHALRRLRNLVVCTLIERDLTGKADLNEVFTVMSNFADFAIQTALSTLNREMQAAHGVPVAEDSGEPQELIVLGMGKLGGGELNISSDIDLIFVYAEDGETQAGEGQRSLSNHEFFSRLGKKLIATLSEIGEDGFTFRVDMALRPNGASGPLVASFGMLEEYLQVQGREWERYAWVKARAITGIPSQIAQLDKIVQPFVYRRYLDFAVIDALRAMHAQIRAEVIRHETRHPDRANNVKLGRGGIREIEFLTQVFQLIRGGREPVLRNRSTRQTLAILASLSILEPQIVEQLLDSYTFLRNLEHRLQYLDDAQTHSMPANPADGEIVAQMMGFPDLTTLSAQLSQHRAFVAHQFDIIFGAKERDVPENAISLNDSDTQEVVLPLLNKLAFQNPTQAAEIIARSLQSPRLKSLSEASKNKCMILLNRALGMIAALPDQHIETLQRLMDLLEAIVRRTAYLALLIEYPNSLKRLIRMMHSSDWAARYLMRHPILLDELLDTATLHQLPDWAAFSAELDQQLTLHAGDTERQLDTLRELHHAQLFRLLAQDLEGMLSVEQLADQLSQLADIIVAATVNAVWKTITQRHRETPQFSVVAYGKLGGKELGYASDLDVVFIYDDDDQEAPAHYAKLAQRFITWMTTHTPAGILFDIDIALRPDGASGLMVSSIQAFERYQTQSAWAWEHQALTRARCCTGPASLVQKFDDLRQQILCQQRDQKTLKQDVVSMRNKMRDAHPIPANKFDLKHSPGGMIDIEFMVQYLVLRHAHDYPQLCANYGNIALLITCGELGLIDAEQATQVASIYRQWRKQQHVIRLQGIDRAQIPLEIAQLEAQQVIGLWDFLFLGE</sequence>
<evidence type="ECO:0000256" key="5">
    <source>
        <dbReference type="ARBA" id="ARBA00022842"/>
    </source>
</evidence>
<protein>
    <recommendedName>
        <fullName evidence="7">Bifunctional glutamine synthetase adenylyltransferase/adenylyl-removing enzyme</fullName>
    </recommendedName>
    <alternativeName>
        <fullName evidence="7">ATP:glutamine synthetase adenylyltransferase</fullName>
    </alternativeName>
    <alternativeName>
        <fullName evidence="7">ATase</fullName>
    </alternativeName>
    <domain>
        <recommendedName>
            <fullName evidence="7">Glutamine synthetase adenylyl-L-tyrosine phosphorylase</fullName>
            <ecNumber evidence="7">2.7.7.89</ecNumber>
        </recommendedName>
        <alternativeName>
            <fullName evidence="7">Adenylyl removase</fullName>
            <shortName evidence="7">AR</shortName>
            <shortName evidence="7">AT-N</shortName>
        </alternativeName>
    </domain>
    <domain>
        <recommendedName>
            <fullName evidence="7">Glutamine synthetase adenylyl transferase</fullName>
            <ecNumber evidence="7">2.7.7.42</ecNumber>
        </recommendedName>
        <alternativeName>
            <fullName evidence="7">Adenylyl transferase</fullName>
            <shortName evidence="7">AT</shortName>
            <shortName evidence="7">AT-C</shortName>
        </alternativeName>
    </domain>
</protein>
<organism evidence="10 11">
    <name type="scientific">Sapientia aquatica</name>
    <dbReference type="NCBI Taxonomy" id="1549640"/>
    <lineage>
        <taxon>Bacteria</taxon>
        <taxon>Pseudomonadati</taxon>
        <taxon>Pseudomonadota</taxon>
        <taxon>Betaproteobacteria</taxon>
        <taxon>Burkholderiales</taxon>
        <taxon>Oxalobacteraceae</taxon>
        <taxon>Sapientia</taxon>
    </lineage>
</organism>
<name>A0A4R5W3Y4_9BURK</name>
<evidence type="ECO:0000256" key="2">
    <source>
        <dbReference type="ARBA" id="ARBA00022695"/>
    </source>
</evidence>